<dbReference type="Gene3D" id="3.10.180.10">
    <property type="entry name" value="2,3-Dihydroxybiphenyl 1,2-Dioxygenase, domain 1"/>
    <property type="match status" value="1"/>
</dbReference>
<keyword evidence="3" id="KW-1185">Reference proteome</keyword>
<dbReference type="Pfam" id="PF00903">
    <property type="entry name" value="Glyoxalase"/>
    <property type="match status" value="1"/>
</dbReference>
<dbReference type="RefSeq" id="WP_349163557.1">
    <property type="nucleotide sequence ID" value="NZ_JBBMFE010000001.1"/>
</dbReference>
<dbReference type="SUPFAM" id="SSF54593">
    <property type="entry name" value="Glyoxalase/Bleomycin resistance protein/Dihydroxybiphenyl dioxygenase"/>
    <property type="match status" value="1"/>
</dbReference>
<dbReference type="PANTHER" id="PTHR36113">
    <property type="entry name" value="LYASE, PUTATIVE-RELATED-RELATED"/>
    <property type="match status" value="1"/>
</dbReference>
<comment type="caution">
    <text evidence="2">The sequence shown here is derived from an EMBL/GenBank/DDBJ whole genome shotgun (WGS) entry which is preliminary data.</text>
</comment>
<name>A0ABV1FD78_9FIRM</name>
<evidence type="ECO:0000259" key="1">
    <source>
        <dbReference type="Pfam" id="PF00903"/>
    </source>
</evidence>
<feature type="domain" description="Glyoxalase/fosfomycin resistance/dioxygenase" evidence="1">
    <location>
        <begin position="5"/>
        <end position="102"/>
    </location>
</feature>
<dbReference type="EMBL" id="JBBMFE010000001">
    <property type="protein sequence ID" value="MEQ2471307.1"/>
    <property type="molecule type" value="Genomic_DNA"/>
</dbReference>
<sequence length="129" mass="14541">MYAKLETARNFFVKYLGAKSNEGYHNTKTSFRSYFLSFDDGARLEIMNKLEMPDFPKEFARTGYAHIAFSVGGKEKVDALTAELKADRYEVVNGPRTTGDSYGREYKGTDFENSIGAVCAERLSGDVYE</sequence>
<dbReference type="PANTHER" id="PTHR36113:SF1">
    <property type="entry name" value="GLYOXALASE_BLEOMYCIN RESISTANCE PROTEIN_DIOXYGENASE"/>
    <property type="match status" value="1"/>
</dbReference>
<accession>A0ABV1FD78</accession>
<dbReference type="InterPro" id="IPR004360">
    <property type="entry name" value="Glyas_Fos-R_dOase_dom"/>
</dbReference>
<organism evidence="2 3">
    <name type="scientific">Laedolimicola intestinihominis</name>
    <dbReference type="NCBI Taxonomy" id="3133166"/>
    <lineage>
        <taxon>Bacteria</taxon>
        <taxon>Bacillati</taxon>
        <taxon>Bacillota</taxon>
        <taxon>Clostridia</taxon>
        <taxon>Lachnospirales</taxon>
        <taxon>Lachnospiraceae</taxon>
        <taxon>Laedolimicola</taxon>
    </lineage>
</organism>
<protein>
    <submittedName>
        <fullName evidence="2">VOC family protein</fullName>
    </submittedName>
</protein>
<proteinExistence type="predicted"/>
<dbReference type="InterPro" id="IPR051332">
    <property type="entry name" value="Fosfomycin_Res_Enzymes"/>
</dbReference>
<reference evidence="2 3" key="1">
    <citation type="submission" date="2024-03" db="EMBL/GenBank/DDBJ databases">
        <title>Human intestinal bacterial collection.</title>
        <authorList>
            <person name="Pauvert C."/>
            <person name="Hitch T.C.A."/>
            <person name="Clavel T."/>
        </authorList>
    </citation>
    <scope>NUCLEOTIDE SEQUENCE [LARGE SCALE GENOMIC DNA]</scope>
    <source>
        <strain evidence="2 3">CLA-AA-H132</strain>
    </source>
</reference>
<evidence type="ECO:0000313" key="2">
    <source>
        <dbReference type="EMBL" id="MEQ2471307.1"/>
    </source>
</evidence>
<dbReference type="InterPro" id="IPR029068">
    <property type="entry name" value="Glyas_Bleomycin-R_OHBP_Dase"/>
</dbReference>
<evidence type="ECO:0000313" key="3">
    <source>
        <dbReference type="Proteomes" id="UP001438008"/>
    </source>
</evidence>
<dbReference type="Proteomes" id="UP001438008">
    <property type="component" value="Unassembled WGS sequence"/>
</dbReference>
<gene>
    <name evidence="2" type="ORF">WMO29_02160</name>
</gene>